<keyword evidence="2" id="KW-0175">Coiled coil</keyword>
<evidence type="ECO:0000313" key="3">
    <source>
        <dbReference type="EMBL" id="TCQ07987.1"/>
    </source>
</evidence>
<reference evidence="3 4" key="1">
    <citation type="submission" date="2019-03" db="EMBL/GenBank/DDBJ databases">
        <title>Genomic Encyclopedia of Type Strains, Phase IV (KMG-IV): sequencing the most valuable type-strain genomes for metagenomic binning, comparative biology and taxonomic classification.</title>
        <authorList>
            <person name="Goeker M."/>
        </authorList>
    </citation>
    <scope>NUCLEOTIDE SEQUENCE [LARGE SCALE GENOMIC DNA]</scope>
    <source>
        <strain evidence="3 4">DSM 100013</strain>
    </source>
</reference>
<gene>
    <name evidence="3" type="ORF">EDD79_100171</name>
</gene>
<sequence>MKEFKGKAALAILCGILGLVISMQFKTVRNTPGGGTISTQKAHQLAIELNNLRNEKELLNEELTNLERRLKEYELSESDENLIIKNLKNDLERYQLYTGLKPAVGPGVTITVEDPATESPSTEGSFIMYNYDIILSLINKLNASGAEAISINDQRYIATTEVYYTSNNILINQVPTNPPFVIKAIGNPDTLEAALNMRFDVVWEMRQYGLQVNIKKENMIEVPRYNKVIEYKYAKPIETVQ</sequence>
<protein>
    <submittedName>
        <fullName evidence="3">Uncharacterized protein YlxW (UPF0749 family)</fullName>
    </submittedName>
</protein>
<proteinExistence type="inferred from homology"/>
<dbReference type="PANTHER" id="PTHR37313">
    <property type="entry name" value="UPF0749 PROTEIN RV1825"/>
    <property type="match status" value="1"/>
</dbReference>
<dbReference type="AlphaFoldDB" id="A0A4R2TY30"/>
<evidence type="ECO:0000313" key="4">
    <source>
        <dbReference type="Proteomes" id="UP000295504"/>
    </source>
</evidence>
<dbReference type="Pfam" id="PF05949">
    <property type="entry name" value="DUF881"/>
    <property type="match status" value="1"/>
</dbReference>
<dbReference type="Gene3D" id="3.30.70.1880">
    <property type="entry name" value="Protein of unknown function DUF881"/>
    <property type="match status" value="1"/>
</dbReference>
<dbReference type="OrthoDB" id="9776196at2"/>
<dbReference type="InterPro" id="IPR010273">
    <property type="entry name" value="DUF881"/>
</dbReference>
<dbReference type="PANTHER" id="PTHR37313:SF2">
    <property type="entry name" value="UPF0749 PROTEIN YLXX"/>
    <property type="match status" value="1"/>
</dbReference>
<dbReference type="RefSeq" id="WP_132847164.1">
    <property type="nucleotide sequence ID" value="NZ_CP058648.1"/>
</dbReference>
<evidence type="ECO:0000256" key="1">
    <source>
        <dbReference type="ARBA" id="ARBA00009108"/>
    </source>
</evidence>
<organism evidence="3 4">
    <name type="scientific">Serpentinicella alkaliphila</name>
    <dbReference type="NCBI Taxonomy" id="1734049"/>
    <lineage>
        <taxon>Bacteria</taxon>
        <taxon>Bacillati</taxon>
        <taxon>Bacillota</taxon>
        <taxon>Clostridia</taxon>
        <taxon>Peptostreptococcales</taxon>
        <taxon>Natronincolaceae</taxon>
        <taxon>Serpentinicella</taxon>
    </lineage>
</organism>
<dbReference type="Proteomes" id="UP000295504">
    <property type="component" value="Unassembled WGS sequence"/>
</dbReference>
<evidence type="ECO:0000256" key="2">
    <source>
        <dbReference type="SAM" id="Coils"/>
    </source>
</evidence>
<dbReference type="EMBL" id="SLYC01000001">
    <property type="protein sequence ID" value="TCQ07987.1"/>
    <property type="molecule type" value="Genomic_DNA"/>
</dbReference>
<comment type="similarity">
    <text evidence="1">Belongs to the UPF0749 family.</text>
</comment>
<feature type="coiled-coil region" evidence="2">
    <location>
        <begin position="42"/>
        <end position="76"/>
    </location>
</feature>
<accession>A0A4R2TY30</accession>
<name>A0A4R2TY30_9FIRM</name>
<keyword evidence="4" id="KW-1185">Reference proteome</keyword>
<comment type="caution">
    <text evidence="3">The sequence shown here is derived from an EMBL/GenBank/DDBJ whole genome shotgun (WGS) entry which is preliminary data.</text>
</comment>